<keyword evidence="4" id="KW-1185">Reference proteome</keyword>
<dbReference type="Pfam" id="PF12146">
    <property type="entry name" value="Hydrolase_4"/>
    <property type="match status" value="1"/>
</dbReference>
<name>A0A0K3ALI3_BABMR</name>
<feature type="domain" description="Serine aminopeptidase S33" evidence="2">
    <location>
        <begin position="130"/>
        <end position="356"/>
    </location>
</feature>
<dbReference type="InterPro" id="IPR029058">
    <property type="entry name" value="AB_hydrolase_fold"/>
</dbReference>
<dbReference type="OrthoDB" id="2498029at2759"/>
<dbReference type="InterPro" id="IPR051044">
    <property type="entry name" value="MAG_DAG_Lipase"/>
</dbReference>
<feature type="region of interest" description="Disordered" evidence="1">
    <location>
        <begin position="60"/>
        <end position="81"/>
    </location>
</feature>
<dbReference type="KEGG" id="bmic:BMR1_03g00070"/>
<dbReference type="SUPFAM" id="SSF53474">
    <property type="entry name" value="alpha/beta-Hydrolases"/>
    <property type="match status" value="1"/>
</dbReference>
<dbReference type="VEuPathDB" id="PiroplasmaDB:BMR1_03g00070"/>
<dbReference type="AlphaFoldDB" id="A0A0K3ALI3"/>
<evidence type="ECO:0000259" key="2">
    <source>
        <dbReference type="Pfam" id="PF12146"/>
    </source>
</evidence>
<dbReference type="RefSeq" id="XP_012648625.1">
    <property type="nucleotide sequence ID" value="XM_012793171.1"/>
</dbReference>
<dbReference type="PANTHER" id="PTHR11614">
    <property type="entry name" value="PHOSPHOLIPASE-RELATED"/>
    <property type="match status" value="1"/>
</dbReference>
<reference evidence="3 4" key="2">
    <citation type="journal article" date="2013" name="PLoS ONE">
        <title>Whole genome mapping and re-organization of the nuclear and mitochondrial genomes of Babesia microti isolates.</title>
        <authorList>
            <person name="Cornillot E."/>
            <person name="Dassouli A."/>
            <person name="Garg A."/>
            <person name="Pachikara N."/>
            <person name="Randazzo S."/>
            <person name="Depoix D."/>
            <person name="Carcy B."/>
            <person name="Delbecq S."/>
            <person name="Frutos R."/>
            <person name="Silva J.C."/>
            <person name="Sutton R."/>
            <person name="Krause P.J."/>
            <person name="Mamoun C.B."/>
        </authorList>
    </citation>
    <scope>NUCLEOTIDE SEQUENCE [LARGE SCALE GENOMIC DNA]</scope>
    <source>
        <strain evidence="3 4">RI</strain>
    </source>
</reference>
<gene>
    <name evidence="3" type="ORF">BMR1_03g00070</name>
</gene>
<reference evidence="3 4" key="1">
    <citation type="journal article" date="2012" name="Nucleic Acids Res.">
        <title>Sequencing of the smallest Apicomplexan genome from the human pathogen Babesia microti.</title>
        <authorList>
            <person name="Cornillot E."/>
            <person name="Hadj-Kaddour K."/>
            <person name="Dassouli A."/>
            <person name="Noel B."/>
            <person name="Ranwez V."/>
            <person name="Vacherie B."/>
            <person name="Augagneur Y."/>
            <person name="Bres V."/>
            <person name="Duclos A."/>
            <person name="Randazzo S."/>
            <person name="Carcy B."/>
            <person name="Debierre-Grockiego F."/>
            <person name="Delbecq S."/>
            <person name="Moubri-Menage K."/>
            <person name="Shams-Eldin H."/>
            <person name="Usmani-Brown S."/>
            <person name="Bringaud F."/>
            <person name="Wincker P."/>
            <person name="Vivares C.P."/>
            <person name="Schwarz R.T."/>
            <person name="Schetters T.P."/>
            <person name="Krause P.J."/>
            <person name="Gorenflot A."/>
            <person name="Berry V."/>
            <person name="Barbe V."/>
            <person name="Ben Mamoun C."/>
        </authorList>
    </citation>
    <scope>NUCLEOTIDE SEQUENCE [LARGE SCALE GENOMIC DNA]</scope>
    <source>
        <strain evidence="3 4">RI</strain>
    </source>
</reference>
<organism evidence="3 4">
    <name type="scientific">Babesia microti (strain RI)</name>
    <dbReference type="NCBI Taxonomy" id="1133968"/>
    <lineage>
        <taxon>Eukaryota</taxon>
        <taxon>Sar</taxon>
        <taxon>Alveolata</taxon>
        <taxon>Apicomplexa</taxon>
        <taxon>Aconoidasida</taxon>
        <taxon>Piroplasmida</taxon>
        <taxon>Babesiidae</taxon>
        <taxon>Babesia</taxon>
    </lineage>
</organism>
<evidence type="ECO:0000313" key="4">
    <source>
        <dbReference type="Proteomes" id="UP000002899"/>
    </source>
</evidence>
<reference evidence="3 4" key="3">
    <citation type="journal article" date="2016" name="Sci. Rep.">
        <title>Genome-wide diversity and gene expression profiling of Babesia microti isolates identify polymorphic genes that mediate host-pathogen interactions.</title>
        <authorList>
            <person name="Silva J.C."/>
            <person name="Cornillot E."/>
            <person name="McCracken C."/>
            <person name="Usmani-Brown S."/>
            <person name="Dwivedi A."/>
            <person name="Ifeonu O.O."/>
            <person name="Crabtree J."/>
            <person name="Gotia H.T."/>
            <person name="Virji A.Z."/>
            <person name="Reynes C."/>
            <person name="Colinge J."/>
            <person name="Kumar V."/>
            <person name="Lawres L."/>
            <person name="Pazzi J.E."/>
            <person name="Pablo J.V."/>
            <person name="Hung C."/>
            <person name="Brancato J."/>
            <person name="Kumari P."/>
            <person name="Orvis J."/>
            <person name="Tretina K."/>
            <person name="Chibucos M."/>
            <person name="Ott S."/>
            <person name="Sadzewicz L."/>
            <person name="Sengamalay N."/>
            <person name="Shetty A.C."/>
            <person name="Su Q."/>
            <person name="Tallon L."/>
            <person name="Fraser C.M."/>
            <person name="Frutos R."/>
            <person name="Molina D.M."/>
            <person name="Krause P.J."/>
            <person name="Ben Mamoun C."/>
        </authorList>
    </citation>
    <scope>NUCLEOTIDE SEQUENCE [LARGE SCALE GENOMIC DNA]</scope>
    <source>
        <strain evidence="3 4">RI</strain>
    </source>
</reference>
<evidence type="ECO:0000256" key="1">
    <source>
        <dbReference type="SAM" id="MobiDB-lite"/>
    </source>
</evidence>
<dbReference type="OMA" id="NMEHVLT"/>
<protein>
    <recommendedName>
        <fullName evidence="2">Serine aminopeptidase S33 domain-containing protein</fullName>
    </recommendedName>
</protein>
<dbReference type="GeneID" id="24424649"/>
<sequence length="387" mass="43810">MTARPKLIFGSFKGISDVRIQTYTLKATTPLARAILIHGSRCHFAAEFLKYNPNYIVQNNSSQNPRHIDKHKNPLNKSTEPDHLYGEDLCKKDQLKTVGQLELETAVIDVYEDGTDAWATTNTFIYEGSFCQVLNENNITVHGMDLRSYGRSESPQIPIAGKRRGLVDDFDNLSKDVITYIENIKKENPDVIPIYLIGMSMGGGVVSRVVELYEDKKLVDGIILLSPMLSILSDNLNFLVNVSWYLHTIMSKLFPTLTIASGDRSNDPNPIERLRENDPLCIDEGIPYKTGYGMIKLVDEIHKDSAKIHMNTSVLIFHSLSDNVCFYRGSENFYNSLSHIKKKRLVTLNKIDHMITCQPFCLQIAKYVSDWINIGDSNCKLDYACDT</sequence>
<dbReference type="Gene3D" id="3.40.50.1820">
    <property type="entry name" value="alpha/beta hydrolase"/>
    <property type="match status" value="1"/>
</dbReference>
<proteinExistence type="predicted"/>
<dbReference type="InterPro" id="IPR022742">
    <property type="entry name" value="Hydrolase_4"/>
</dbReference>
<dbReference type="Proteomes" id="UP000002899">
    <property type="component" value="Chromosome III"/>
</dbReference>
<evidence type="ECO:0000313" key="3">
    <source>
        <dbReference type="EMBL" id="CTQ40614.1"/>
    </source>
</evidence>
<accession>A0A0K3ALI3</accession>
<dbReference type="EMBL" id="LN871598">
    <property type="protein sequence ID" value="CTQ40614.1"/>
    <property type="molecule type" value="Genomic_DNA"/>
</dbReference>